<evidence type="ECO:0000313" key="2">
    <source>
        <dbReference type="EMBL" id="ETP00059.1"/>
    </source>
</evidence>
<dbReference type="AlphaFoldDB" id="W2VRP8"/>
<name>W2VRP8_PHYNI</name>
<comment type="caution">
    <text evidence="2">The sequence shown here is derived from an EMBL/GenBank/DDBJ whole genome shotgun (WGS) entry which is preliminary data.</text>
</comment>
<dbReference type="EMBL" id="ANIX01004766">
    <property type="protein sequence ID" value="ETP00059.1"/>
    <property type="molecule type" value="Genomic_DNA"/>
</dbReference>
<sequence>MSEGVPIVEPTGPMVDHPQYDPPKSILRRPAAVSNHVAMVSDGKKMGMQSRRCLKATRPTAR</sequence>
<gene>
    <name evidence="2" type="ORF">F441_22519</name>
</gene>
<protein>
    <submittedName>
        <fullName evidence="2">Uncharacterized protein</fullName>
    </submittedName>
</protein>
<feature type="region of interest" description="Disordered" evidence="1">
    <location>
        <begin position="1"/>
        <end position="21"/>
    </location>
</feature>
<accession>W2VRP8</accession>
<reference evidence="2 3" key="1">
    <citation type="submission" date="2013-11" db="EMBL/GenBank/DDBJ databases">
        <title>The Genome Sequence of Phytophthora parasitica CJ01A1.</title>
        <authorList>
            <consortium name="The Broad Institute Genomics Platform"/>
            <person name="Russ C."/>
            <person name="Tyler B."/>
            <person name="Panabieres F."/>
            <person name="Shan W."/>
            <person name="Tripathy S."/>
            <person name="Grunwald N."/>
            <person name="Machado M."/>
            <person name="Johnson C.S."/>
            <person name="Walker B."/>
            <person name="Young S.K."/>
            <person name="Zeng Q."/>
            <person name="Gargeya S."/>
            <person name="Fitzgerald M."/>
            <person name="Haas B."/>
            <person name="Abouelleil A."/>
            <person name="Allen A.W."/>
            <person name="Alvarado L."/>
            <person name="Arachchi H.M."/>
            <person name="Berlin A.M."/>
            <person name="Chapman S.B."/>
            <person name="Gainer-Dewar J."/>
            <person name="Goldberg J."/>
            <person name="Griggs A."/>
            <person name="Gujja S."/>
            <person name="Hansen M."/>
            <person name="Howarth C."/>
            <person name="Imamovic A."/>
            <person name="Ireland A."/>
            <person name="Larimer J."/>
            <person name="McCowan C."/>
            <person name="Murphy C."/>
            <person name="Pearson M."/>
            <person name="Poon T.W."/>
            <person name="Priest M."/>
            <person name="Roberts A."/>
            <person name="Saif S."/>
            <person name="Shea T."/>
            <person name="Sisk P."/>
            <person name="Sykes S."/>
            <person name="Wortman J."/>
            <person name="Nusbaum C."/>
            <person name="Birren B."/>
        </authorList>
    </citation>
    <scope>NUCLEOTIDE SEQUENCE [LARGE SCALE GENOMIC DNA]</scope>
    <source>
        <strain evidence="2 3">CJ01A1</strain>
    </source>
</reference>
<proteinExistence type="predicted"/>
<organism evidence="2 3">
    <name type="scientific">Phytophthora nicotianae CJ01A1</name>
    <dbReference type="NCBI Taxonomy" id="1317063"/>
    <lineage>
        <taxon>Eukaryota</taxon>
        <taxon>Sar</taxon>
        <taxon>Stramenopiles</taxon>
        <taxon>Oomycota</taxon>
        <taxon>Peronosporomycetes</taxon>
        <taxon>Peronosporales</taxon>
        <taxon>Peronosporaceae</taxon>
        <taxon>Phytophthora</taxon>
    </lineage>
</organism>
<evidence type="ECO:0000256" key="1">
    <source>
        <dbReference type="SAM" id="MobiDB-lite"/>
    </source>
</evidence>
<dbReference type="Proteomes" id="UP000018958">
    <property type="component" value="Unassembled WGS sequence"/>
</dbReference>
<evidence type="ECO:0000313" key="3">
    <source>
        <dbReference type="Proteomes" id="UP000018958"/>
    </source>
</evidence>